<evidence type="ECO:0000256" key="2">
    <source>
        <dbReference type="ARBA" id="ARBA00022598"/>
    </source>
</evidence>
<dbReference type="GO" id="GO:0071766">
    <property type="term" value="P:Actinobacterium-type cell wall biogenesis"/>
    <property type="evidence" value="ECO:0007669"/>
    <property type="project" value="UniProtKB-ARBA"/>
</dbReference>
<evidence type="ECO:0000259" key="8">
    <source>
        <dbReference type="Pfam" id="PF23024"/>
    </source>
</evidence>
<dbReference type="FunFam" id="3.40.50.12780:FF:000013">
    <property type="entry name" value="Long-chain-fatty-acid--AMP ligase FadD32"/>
    <property type="match status" value="1"/>
</dbReference>
<gene>
    <name evidence="9" type="ORF">Pla123a_23790</name>
</gene>
<proteinExistence type="inferred from homology"/>
<sequence>MTSAAESAPSLVHALSAMSEAVPTNIAYTFLADGEQDEQHITFRELDWRARSIAARLQQLGEFGDRAALVYEPGLEYIAALLGCFYAGFVAVPIYPPDPMRMQRTLSRLHAIMDDAQAKFVLTGRSESQRFGAATAGAGQMVVTDDIPTEDGADYRSPESLGHTIDGDTLAFLQYTSGSTGRPKGVMLTHANLMFNFEHIKKFDEPDAVAVSWLPMYHDMGLIGLVLQVLQSGRRTVLMSPLSFVKHPARWLMAISKYRAYATSGPSFAYDLCVQKISDEELAELDLSCWTLACNGAEPVRPDTLERFAKRFAPAGFRAETFYPCYGLAEATLIVSGGDKHAAPIVRTFDAELLTKNRVRRVDASSESAREIVGCGVSVDDQEIAIVDPQTLTRCEGDQVGEIWVRGPGVAKGYWGNEEATEQTFNARIAGAPANGDEGPFLRTGDLGFLDDGELFVTGRLKDLIIIRGRNHYPQDLERTVEGCCASLRRDHGVAFGVEVDGEERLVIVQGVQRPQKLDLEQVMADIRAALIHEHEAAPYAVLLVKGGEIPKTSSGKLQRRACKELYLAGELAVAAQWRADDQPSEAAEAEPEAAAPQSAAAPNGVGRRVFDDVESIIRELKNGSTPAKISEQSLFFADLSIESIDLVMLNEMVERRYEQQFPFFDFMADLGRQNQRDVSMGQFVEFITVNLPSDAANN</sequence>
<keyword evidence="4" id="KW-0443">Lipid metabolism</keyword>
<keyword evidence="6" id="KW-0472">Membrane</keyword>
<feature type="domain" description="AMP-binding enzyme C-terminal" evidence="8">
    <location>
        <begin position="463"/>
        <end position="576"/>
    </location>
</feature>
<dbReference type="CDD" id="cd05931">
    <property type="entry name" value="FAAL"/>
    <property type="match status" value="1"/>
</dbReference>
<dbReference type="EC" id="6.2.1.-" evidence="9"/>
<evidence type="ECO:0000256" key="4">
    <source>
        <dbReference type="ARBA" id="ARBA00023098"/>
    </source>
</evidence>
<dbReference type="EMBL" id="SJPO01000005">
    <property type="protein sequence ID" value="TWT76954.1"/>
    <property type="molecule type" value="Genomic_DNA"/>
</dbReference>
<dbReference type="InterPro" id="IPR045851">
    <property type="entry name" value="AMP-bd_C_sf"/>
</dbReference>
<evidence type="ECO:0000256" key="6">
    <source>
        <dbReference type="SAM" id="Phobius"/>
    </source>
</evidence>
<evidence type="ECO:0000256" key="1">
    <source>
        <dbReference type="ARBA" id="ARBA00006432"/>
    </source>
</evidence>
<feature type="transmembrane region" description="Helical" evidence="6">
    <location>
        <begin position="77"/>
        <end position="95"/>
    </location>
</feature>
<organism evidence="9 10">
    <name type="scientific">Posidoniimonas polymericola</name>
    <dbReference type="NCBI Taxonomy" id="2528002"/>
    <lineage>
        <taxon>Bacteria</taxon>
        <taxon>Pseudomonadati</taxon>
        <taxon>Planctomycetota</taxon>
        <taxon>Planctomycetia</taxon>
        <taxon>Pirellulales</taxon>
        <taxon>Lacipirellulaceae</taxon>
        <taxon>Posidoniimonas</taxon>
    </lineage>
</organism>
<dbReference type="AlphaFoldDB" id="A0A5C5YPU9"/>
<dbReference type="Gene3D" id="3.40.50.12780">
    <property type="entry name" value="N-terminal domain of ligase-like"/>
    <property type="match status" value="1"/>
</dbReference>
<keyword evidence="6" id="KW-0812">Transmembrane</keyword>
<dbReference type="InterPro" id="IPR020845">
    <property type="entry name" value="AMP-binding_CS"/>
</dbReference>
<dbReference type="SUPFAM" id="SSF56801">
    <property type="entry name" value="Acetyl-CoA synthetase-like"/>
    <property type="match status" value="1"/>
</dbReference>
<dbReference type="PANTHER" id="PTHR22754:SF32">
    <property type="entry name" value="DISCO-INTERACTING PROTEIN 2"/>
    <property type="match status" value="1"/>
</dbReference>
<dbReference type="InterPro" id="IPR025110">
    <property type="entry name" value="AMP-bd_C"/>
</dbReference>
<feature type="region of interest" description="Disordered" evidence="5">
    <location>
        <begin position="580"/>
        <end position="605"/>
    </location>
</feature>
<evidence type="ECO:0000256" key="3">
    <source>
        <dbReference type="ARBA" id="ARBA00022832"/>
    </source>
</evidence>
<reference evidence="9 10" key="1">
    <citation type="submission" date="2019-02" db="EMBL/GenBank/DDBJ databases">
        <title>Deep-cultivation of Planctomycetes and their phenomic and genomic characterization uncovers novel biology.</title>
        <authorList>
            <person name="Wiegand S."/>
            <person name="Jogler M."/>
            <person name="Boedeker C."/>
            <person name="Pinto D."/>
            <person name="Vollmers J."/>
            <person name="Rivas-Marin E."/>
            <person name="Kohn T."/>
            <person name="Peeters S.H."/>
            <person name="Heuer A."/>
            <person name="Rast P."/>
            <person name="Oberbeckmann S."/>
            <person name="Bunk B."/>
            <person name="Jeske O."/>
            <person name="Meyerdierks A."/>
            <person name="Storesund J.E."/>
            <person name="Kallscheuer N."/>
            <person name="Luecker S."/>
            <person name="Lage O.M."/>
            <person name="Pohl T."/>
            <person name="Merkel B.J."/>
            <person name="Hornburger P."/>
            <person name="Mueller R.-W."/>
            <person name="Bruemmer F."/>
            <person name="Labrenz M."/>
            <person name="Spormann A.M."/>
            <person name="Op Den Camp H."/>
            <person name="Overmann J."/>
            <person name="Amann R."/>
            <person name="Jetten M.S.M."/>
            <person name="Mascher T."/>
            <person name="Medema M.H."/>
            <person name="Devos D.P."/>
            <person name="Kaster A.-K."/>
            <person name="Ovreas L."/>
            <person name="Rohde M."/>
            <person name="Galperin M.Y."/>
            <person name="Jogler C."/>
        </authorList>
    </citation>
    <scope>NUCLEOTIDE SEQUENCE [LARGE SCALE GENOMIC DNA]</scope>
    <source>
        <strain evidence="9 10">Pla123a</strain>
    </source>
</reference>
<keyword evidence="3" id="KW-0276">Fatty acid metabolism</keyword>
<dbReference type="Pfam" id="PF00501">
    <property type="entry name" value="AMP-binding"/>
    <property type="match status" value="1"/>
</dbReference>
<protein>
    <submittedName>
        <fullName evidence="9">Putative fatty-acid--CoA ligase fadD21</fullName>
        <ecNumber evidence="9">6.2.1.-</ecNumber>
    </submittedName>
</protein>
<dbReference type="PROSITE" id="PS00455">
    <property type="entry name" value="AMP_BINDING"/>
    <property type="match status" value="1"/>
</dbReference>
<dbReference type="GO" id="GO:0005886">
    <property type="term" value="C:plasma membrane"/>
    <property type="evidence" value="ECO:0007669"/>
    <property type="project" value="TreeGrafter"/>
</dbReference>
<evidence type="ECO:0000259" key="7">
    <source>
        <dbReference type="Pfam" id="PF00501"/>
    </source>
</evidence>
<name>A0A5C5YPU9_9BACT</name>
<dbReference type="Gene3D" id="3.30.300.30">
    <property type="match status" value="1"/>
</dbReference>
<dbReference type="GO" id="GO:0006633">
    <property type="term" value="P:fatty acid biosynthetic process"/>
    <property type="evidence" value="ECO:0007669"/>
    <property type="project" value="TreeGrafter"/>
</dbReference>
<feature type="domain" description="AMP-dependent synthetase/ligase" evidence="7">
    <location>
        <begin position="24"/>
        <end position="415"/>
    </location>
</feature>
<evidence type="ECO:0000313" key="10">
    <source>
        <dbReference type="Proteomes" id="UP000318478"/>
    </source>
</evidence>
<dbReference type="InterPro" id="IPR040097">
    <property type="entry name" value="FAAL/FAAC"/>
</dbReference>
<keyword evidence="6" id="KW-1133">Transmembrane helix</keyword>
<evidence type="ECO:0000313" key="9">
    <source>
        <dbReference type="EMBL" id="TWT76954.1"/>
    </source>
</evidence>
<keyword evidence="2 9" id="KW-0436">Ligase</keyword>
<dbReference type="InterPro" id="IPR042099">
    <property type="entry name" value="ANL_N_sf"/>
</dbReference>
<dbReference type="PANTHER" id="PTHR22754">
    <property type="entry name" value="DISCO-INTERACTING PROTEIN 2 DIP2 -RELATED"/>
    <property type="match status" value="1"/>
</dbReference>
<comment type="caution">
    <text evidence="9">The sequence shown here is derived from an EMBL/GenBank/DDBJ whole genome shotgun (WGS) entry which is preliminary data.</text>
</comment>
<keyword evidence="10" id="KW-1185">Reference proteome</keyword>
<dbReference type="Proteomes" id="UP000318478">
    <property type="component" value="Unassembled WGS sequence"/>
</dbReference>
<dbReference type="InterPro" id="IPR000873">
    <property type="entry name" value="AMP-dep_synth/lig_dom"/>
</dbReference>
<dbReference type="Pfam" id="PF23024">
    <property type="entry name" value="AMP-dom_DIP2-like"/>
    <property type="match status" value="1"/>
</dbReference>
<dbReference type="GO" id="GO:0070566">
    <property type="term" value="F:adenylyltransferase activity"/>
    <property type="evidence" value="ECO:0007669"/>
    <property type="project" value="TreeGrafter"/>
</dbReference>
<accession>A0A5C5YPU9</accession>
<feature type="compositionally biased region" description="Low complexity" evidence="5">
    <location>
        <begin position="593"/>
        <end position="603"/>
    </location>
</feature>
<evidence type="ECO:0000256" key="5">
    <source>
        <dbReference type="SAM" id="MobiDB-lite"/>
    </source>
</evidence>
<dbReference type="GO" id="GO:0016874">
    <property type="term" value="F:ligase activity"/>
    <property type="evidence" value="ECO:0007669"/>
    <property type="project" value="UniProtKB-KW"/>
</dbReference>
<comment type="similarity">
    <text evidence="1">Belongs to the ATP-dependent AMP-binding enzyme family.</text>
</comment>